<dbReference type="AlphaFoldDB" id="A0A0M3I7Z8"/>
<evidence type="ECO:0000313" key="1">
    <source>
        <dbReference type="Proteomes" id="UP000036681"/>
    </source>
</evidence>
<sequence length="54" mass="6081">MDCAAMRNAERQHGAHVSSVKQEFIVKGDIEIIWTQSKGTVEIHGVKWKSISNE</sequence>
<proteinExistence type="predicted"/>
<name>A0A0M3I7Z8_ASCLU</name>
<dbReference type="Proteomes" id="UP000036681">
    <property type="component" value="Unplaced"/>
</dbReference>
<protein>
    <submittedName>
        <fullName evidence="2">Guanylate cyclase domain-containing protein</fullName>
    </submittedName>
</protein>
<reference evidence="2" key="1">
    <citation type="submission" date="2017-02" db="UniProtKB">
        <authorList>
            <consortium name="WormBaseParasite"/>
        </authorList>
    </citation>
    <scope>IDENTIFICATION</scope>
</reference>
<keyword evidence="1" id="KW-1185">Reference proteome</keyword>
<accession>A0A0M3I7Z8</accession>
<dbReference type="WBParaSite" id="ALUE_0001339801-mRNA-1">
    <property type="protein sequence ID" value="ALUE_0001339801-mRNA-1"/>
    <property type="gene ID" value="ALUE_0001339801"/>
</dbReference>
<evidence type="ECO:0000313" key="2">
    <source>
        <dbReference type="WBParaSite" id="ALUE_0001339801-mRNA-1"/>
    </source>
</evidence>
<organism evidence="1 2">
    <name type="scientific">Ascaris lumbricoides</name>
    <name type="common">Giant roundworm</name>
    <dbReference type="NCBI Taxonomy" id="6252"/>
    <lineage>
        <taxon>Eukaryota</taxon>
        <taxon>Metazoa</taxon>
        <taxon>Ecdysozoa</taxon>
        <taxon>Nematoda</taxon>
        <taxon>Chromadorea</taxon>
        <taxon>Rhabditida</taxon>
        <taxon>Spirurina</taxon>
        <taxon>Ascaridomorpha</taxon>
        <taxon>Ascaridoidea</taxon>
        <taxon>Ascarididae</taxon>
        <taxon>Ascaris</taxon>
    </lineage>
</organism>